<dbReference type="UniPathway" id="UPA00074">
    <property type="reaction ID" value="UER00132"/>
</dbReference>
<dbReference type="CDD" id="cd01597">
    <property type="entry name" value="pCLME"/>
    <property type="match status" value="1"/>
</dbReference>
<dbReference type="SMART" id="SM00998">
    <property type="entry name" value="ADSL_C"/>
    <property type="match status" value="1"/>
</dbReference>
<dbReference type="EMBL" id="CDGG01000001">
    <property type="protein sequence ID" value="CEI84014.1"/>
    <property type="molecule type" value="Genomic_DNA"/>
</dbReference>
<dbReference type="SUPFAM" id="SSF48557">
    <property type="entry name" value="L-aspartase-like"/>
    <property type="match status" value="1"/>
</dbReference>
<dbReference type="Pfam" id="PF00206">
    <property type="entry name" value="Lyase_1"/>
    <property type="match status" value="1"/>
</dbReference>
<dbReference type="PROSITE" id="PS00163">
    <property type="entry name" value="FUMARATE_LYASES"/>
    <property type="match status" value="1"/>
</dbReference>
<dbReference type="GO" id="GO:0006189">
    <property type="term" value="P:'de novo' IMP biosynthetic process"/>
    <property type="evidence" value="ECO:0007669"/>
    <property type="project" value="UniProtKB-UniPathway"/>
</dbReference>
<keyword evidence="5" id="KW-1185">Reference proteome</keyword>
<dbReference type="Gene3D" id="1.20.200.10">
    <property type="entry name" value="Fumarase/aspartase (Central domain)"/>
    <property type="match status" value="1"/>
</dbReference>
<gene>
    <name evidence="4" type="primary">pcaB</name>
    <name evidence="4" type="ORF">BN997_03947</name>
</gene>
<dbReference type="FunFam" id="1.20.200.10:FF:000014">
    <property type="entry name" value="3-carboxy-cis,cis-muconate cycloisomerase"/>
    <property type="match status" value="1"/>
</dbReference>
<dbReference type="RefSeq" id="WP_042534569.1">
    <property type="nucleotide sequence ID" value="NZ_CAXOIH010000001.1"/>
</dbReference>
<evidence type="ECO:0000256" key="2">
    <source>
        <dbReference type="ARBA" id="ARBA00023239"/>
    </source>
</evidence>
<dbReference type="OrthoDB" id="9768878at2"/>
<dbReference type="InterPro" id="IPR022761">
    <property type="entry name" value="Fumarate_lyase_N"/>
</dbReference>
<evidence type="ECO:0000313" key="4">
    <source>
        <dbReference type="EMBL" id="CEI84014.1"/>
    </source>
</evidence>
<evidence type="ECO:0000259" key="3">
    <source>
        <dbReference type="SMART" id="SM00998"/>
    </source>
</evidence>
<dbReference type="GO" id="GO:0044208">
    <property type="term" value="P:'de novo' AMP biosynthetic process"/>
    <property type="evidence" value="ECO:0007669"/>
    <property type="project" value="UniProtKB-UniPathway"/>
</dbReference>
<dbReference type="GO" id="GO:0016853">
    <property type="term" value="F:isomerase activity"/>
    <property type="evidence" value="ECO:0007669"/>
    <property type="project" value="UniProtKB-KW"/>
</dbReference>
<dbReference type="UniPathway" id="UPA00075">
    <property type="reaction ID" value="UER00336"/>
</dbReference>
<dbReference type="InterPro" id="IPR004769">
    <property type="entry name" value="Pur_lyase"/>
</dbReference>
<dbReference type="PRINTS" id="PR00145">
    <property type="entry name" value="ARGSUCLYASE"/>
</dbReference>
<evidence type="ECO:0000313" key="5">
    <source>
        <dbReference type="Proteomes" id="UP000040453"/>
    </source>
</evidence>
<dbReference type="InterPro" id="IPR008948">
    <property type="entry name" value="L-Aspartase-like"/>
</dbReference>
<dbReference type="PRINTS" id="PR00149">
    <property type="entry name" value="FUMRATELYASE"/>
</dbReference>
<dbReference type="Proteomes" id="UP000040453">
    <property type="component" value="Unassembled WGS sequence"/>
</dbReference>
<dbReference type="PANTHER" id="PTHR43172">
    <property type="entry name" value="ADENYLOSUCCINATE LYASE"/>
    <property type="match status" value="1"/>
</dbReference>
<keyword evidence="1" id="KW-0658">Purine biosynthesis</keyword>
<keyword evidence="4" id="KW-0413">Isomerase</keyword>
<proteinExistence type="predicted"/>
<dbReference type="InterPro" id="IPR020557">
    <property type="entry name" value="Fumarate_lyase_CS"/>
</dbReference>
<dbReference type="GO" id="GO:0004018">
    <property type="term" value="F:N6-(1,2-dicarboxyethyl)AMP AMP-lyase (fumarate-forming) activity"/>
    <property type="evidence" value="ECO:0007669"/>
    <property type="project" value="InterPro"/>
</dbReference>
<accession>A0A0A1MWQ4</accession>
<dbReference type="Gene3D" id="1.10.40.30">
    <property type="entry name" value="Fumarase/aspartase (C-terminal domain)"/>
    <property type="match status" value="1"/>
</dbReference>
<dbReference type="GO" id="GO:0005829">
    <property type="term" value="C:cytosol"/>
    <property type="evidence" value="ECO:0007669"/>
    <property type="project" value="TreeGrafter"/>
</dbReference>
<dbReference type="InterPro" id="IPR000362">
    <property type="entry name" value="Fumarate_lyase_fam"/>
</dbReference>
<name>A0A0A1MWQ4_9BACI</name>
<dbReference type="STRING" id="545501.BN997_03947"/>
<dbReference type="PANTHER" id="PTHR43172:SF1">
    <property type="entry name" value="ADENYLOSUCCINATE LYASE"/>
    <property type="match status" value="1"/>
</dbReference>
<feature type="domain" description="Adenylosuccinate lyase C-terminal" evidence="3">
    <location>
        <begin position="365"/>
        <end position="444"/>
    </location>
</feature>
<reference evidence="4 5" key="1">
    <citation type="submission" date="2014-11" db="EMBL/GenBank/DDBJ databases">
        <authorList>
            <person name="Urmite Genomes Urmite Genomes"/>
        </authorList>
    </citation>
    <scope>NUCLEOTIDE SEQUENCE [LARGE SCALE GENOMIC DNA]</scope>
    <source>
        <strain evidence="4 5">Oc5</strain>
    </source>
</reference>
<sequence>MKSSVLDSDLLRGIFVSEEMREVFSDDSLLQKWLDTWIALAKAEADVGVIPKFAAEEIEKKADINDFDREIIRKGIVDTTHPLIVQIREFTKSVGGKAGGYIHWGATTQDIMDTAVVLQIKQAQEVLVKQLKQFLKKLLQLAEEHAETVMPGRTHGQHALPITLGYKIAIWADEIGKHIERLEAGKERYLLGSFGGAAGTLASIHNDGLAVQKRFCEYLGLVQPTITWHVQRDGFAEFASIIAMISGTIGKIANEIINLQKSEIGEMEEGFKMGQVGSSTMPHKRNPMICEYVVGLTRVVQRNASLSFDAMIQEHERDMTFWTTEWSYLPQICMLTSGGLEQIQGVLERFIVYPDNMERNLNLLQGLIVSENLMLSLGEFVGRGEAHDIVYEVSMKAFEEKKSLIDVVLTDERITNHISEEEAKKLLEPKNYIGLCKTFISRVEEKWGNQDTSIN</sequence>
<evidence type="ECO:0000256" key="1">
    <source>
        <dbReference type="ARBA" id="ARBA00022755"/>
    </source>
</evidence>
<keyword evidence="2" id="KW-0456">Lyase</keyword>
<protein>
    <submittedName>
        <fullName evidence="4">3-carboxy-cis,cis-muconate cycloisomerase</fullName>
    </submittedName>
</protein>
<dbReference type="NCBIfam" id="TIGR00928">
    <property type="entry name" value="purB"/>
    <property type="match status" value="1"/>
</dbReference>
<dbReference type="InterPro" id="IPR019468">
    <property type="entry name" value="AdenyloSucc_lyase_C"/>
</dbReference>
<dbReference type="GO" id="GO:0070626">
    <property type="term" value="F:(S)-2-(5-amino-1-(5-phospho-D-ribosyl)imidazole-4-carboxamido) succinate lyase (fumarate-forming) activity"/>
    <property type="evidence" value="ECO:0007669"/>
    <property type="project" value="TreeGrafter"/>
</dbReference>
<dbReference type="AlphaFoldDB" id="A0A0A1MWQ4"/>
<dbReference type="Pfam" id="PF10397">
    <property type="entry name" value="ADSL_C"/>
    <property type="match status" value="1"/>
</dbReference>
<organism evidence="4 5">
    <name type="scientific">Oceanobacillus oncorhynchi</name>
    <dbReference type="NCBI Taxonomy" id="545501"/>
    <lineage>
        <taxon>Bacteria</taxon>
        <taxon>Bacillati</taxon>
        <taxon>Bacillota</taxon>
        <taxon>Bacilli</taxon>
        <taxon>Bacillales</taxon>
        <taxon>Bacillaceae</taxon>
        <taxon>Oceanobacillus</taxon>
    </lineage>
</organism>